<organism evidence="1 2">
    <name type="scientific">Candidatus Syntropharchaeum butanivorans</name>
    <dbReference type="NCBI Taxonomy" id="1839936"/>
    <lineage>
        <taxon>Archaea</taxon>
        <taxon>Methanobacteriati</taxon>
        <taxon>Methanobacteriota</taxon>
        <taxon>Stenosarchaea group</taxon>
        <taxon>Methanomicrobia</taxon>
        <taxon>Methanosarcinales</taxon>
        <taxon>ANME-2 cluster</taxon>
        <taxon>Candidatus Syntropharchaeum</taxon>
    </lineage>
</organism>
<reference evidence="1" key="1">
    <citation type="submission" date="2016-05" db="EMBL/GenBank/DDBJ databases">
        <title>Microbial consortia oxidize butane by reversing methanogenesis.</title>
        <authorList>
            <person name="Laso-Perez R."/>
            <person name="Richter M."/>
            <person name="Wegener G."/>
            <person name="Musat F."/>
        </authorList>
    </citation>
    <scope>NUCLEOTIDE SEQUENCE [LARGE SCALE GENOMIC DNA]</scope>
    <source>
        <strain evidence="1">BOX1</strain>
    </source>
</reference>
<dbReference type="Proteomes" id="UP000185779">
    <property type="component" value="Unassembled WGS sequence"/>
</dbReference>
<evidence type="ECO:0000313" key="2">
    <source>
        <dbReference type="Proteomes" id="UP000185779"/>
    </source>
</evidence>
<comment type="caution">
    <text evidence="1">The sequence shown here is derived from an EMBL/GenBank/DDBJ whole genome shotgun (WGS) entry which is preliminary data.</text>
</comment>
<keyword evidence="2" id="KW-1185">Reference proteome</keyword>
<dbReference type="EMBL" id="LYOR01000002">
    <property type="protein sequence ID" value="OFV66705.1"/>
    <property type="molecule type" value="Genomic_DNA"/>
</dbReference>
<dbReference type="STRING" id="1839936.SBU_000672"/>
<evidence type="ECO:0000313" key="1">
    <source>
        <dbReference type="EMBL" id="OFV66705.1"/>
    </source>
</evidence>
<dbReference type="AlphaFoldDB" id="A0A1F2P6E1"/>
<protein>
    <submittedName>
        <fullName evidence="1">Uncharacterized protein</fullName>
    </submittedName>
</protein>
<gene>
    <name evidence="1" type="ORF">SBU_000672</name>
</gene>
<accession>A0A1F2P6E1</accession>
<sequence length="45" mass="5304">MRVGGLSFFPFHLIGRLCYINQKWFLEALLKFIQVFKRGEAGTRD</sequence>
<name>A0A1F2P6E1_9EURY</name>
<proteinExistence type="predicted"/>